<dbReference type="AlphaFoldDB" id="A0AAD7ZEF3"/>
<reference evidence="1" key="1">
    <citation type="journal article" date="2023" name="IScience">
        <title>Live-bearing cockroach genome reveals convergent evolutionary mechanisms linked to viviparity in insects and beyond.</title>
        <authorList>
            <person name="Fouks B."/>
            <person name="Harrison M.C."/>
            <person name="Mikhailova A.A."/>
            <person name="Marchal E."/>
            <person name="English S."/>
            <person name="Carruthers M."/>
            <person name="Jennings E.C."/>
            <person name="Chiamaka E.L."/>
            <person name="Frigard R.A."/>
            <person name="Pippel M."/>
            <person name="Attardo G.M."/>
            <person name="Benoit J.B."/>
            <person name="Bornberg-Bauer E."/>
            <person name="Tobe S.S."/>
        </authorList>
    </citation>
    <scope>NUCLEOTIDE SEQUENCE</scope>
    <source>
        <strain evidence="1">Stay&amp;Tobe</strain>
    </source>
</reference>
<organism evidence="1 2">
    <name type="scientific">Diploptera punctata</name>
    <name type="common">Pacific beetle cockroach</name>
    <dbReference type="NCBI Taxonomy" id="6984"/>
    <lineage>
        <taxon>Eukaryota</taxon>
        <taxon>Metazoa</taxon>
        <taxon>Ecdysozoa</taxon>
        <taxon>Arthropoda</taxon>
        <taxon>Hexapoda</taxon>
        <taxon>Insecta</taxon>
        <taxon>Pterygota</taxon>
        <taxon>Neoptera</taxon>
        <taxon>Polyneoptera</taxon>
        <taxon>Dictyoptera</taxon>
        <taxon>Blattodea</taxon>
        <taxon>Blaberoidea</taxon>
        <taxon>Blaberidae</taxon>
        <taxon>Diplopterinae</taxon>
        <taxon>Diploptera</taxon>
    </lineage>
</organism>
<feature type="non-terminal residue" evidence="1">
    <location>
        <position position="51"/>
    </location>
</feature>
<dbReference type="Proteomes" id="UP001233999">
    <property type="component" value="Unassembled WGS sequence"/>
</dbReference>
<feature type="non-terminal residue" evidence="1">
    <location>
        <position position="1"/>
    </location>
</feature>
<evidence type="ECO:0000313" key="2">
    <source>
        <dbReference type="Proteomes" id="UP001233999"/>
    </source>
</evidence>
<protein>
    <submittedName>
        <fullName evidence="1">Uncharacterized protein</fullName>
    </submittedName>
</protein>
<proteinExistence type="predicted"/>
<name>A0AAD7ZEF3_DIPPU</name>
<keyword evidence="2" id="KW-1185">Reference proteome</keyword>
<evidence type="ECO:0000313" key="1">
    <source>
        <dbReference type="EMBL" id="KAJ9578991.1"/>
    </source>
</evidence>
<gene>
    <name evidence="1" type="ORF">L9F63_024903</name>
</gene>
<sequence length="51" mass="6081">ENVNAIGLSNILCFATNGSFMHNYQIKKITCYIQYFFYHRLEMMQLKCIVQ</sequence>
<comment type="caution">
    <text evidence="1">The sequence shown here is derived from an EMBL/GenBank/DDBJ whole genome shotgun (WGS) entry which is preliminary data.</text>
</comment>
<reference evidence="1" key="2">
    <citation type="submission" date="2023-05" db="EMBL/GenBank/DDBJ databases">
        <authorList>
            <person name="Fouks B."/>
        </authorList>
    </citation>
    <scope>NUCLEOTIDE SEQUENCE</scope>
    <source>
        <strain evidence="1">Stay&amp;Tobe</strain>
        <tissue evidence="1">Testes</tissue>
    </source>
</reference>
<accession>A0AAD7ZEF3</accession>
<dbReference type="EMBL" id="JASPKZ010008790">
    <property type="protein sequence ID" value="KAJ9578991.1"/>
    <property type="molecule type" value="Genomic_DNA"/>
</dbReference>